<reference evidence="9" key="1">
    <citation type="journal article" date="2013" name="Ind. Biotechnol.">
        <title>Comparative genomics analysis of Trichoderma reesei strains.</title>
        <authorList>
            <person name="Koike H."/>
            <person name="Aerts A."/>
            <person name="LaButti K."/>
            <person name="Grigoriev I.V."/>
            <person name="Baker S.E."/>
        </authorList>
    </citation>
    <scope>NUCLEOTIDE SEQUENCE [LARGE SCALE GENOMIC DNA]</scope>
    <source>
        <strain evidence="9">ATCC 56765 / BCRC 32924 / NRRL 11460 / Rut C-30</strain>
    </source>
</reference>
<evidence type="ECO:0000256" key="5">
    <source>
        <dbReference type="SAM" id="MobiDB-lite"/>
    </source>
</evidence>
<evidence type="ECO:0000256" key="6">
    <source>
        <dbReference type="SAM" id="Phobius"/>
    </source>
</evidence>
<dbReference type="Proteomes" id="UP000024376">
    <property type="component" value="Unassembled WGS sequence"/>
</dbReference>
<feature type="region of interest" description="Disordered" evidence="5">
    <location>
        <begin position="567"/>
        <end position="587"/>
    </location>
</feature>
<dbReference type="InterPro" id="IPR020846">
    <property type="entry name" value="MFS_dom"/>
</dbReference>
<dbReference type="KEGG" id="trr:M419DRAFT_91687"/>
<keyword evidence="3 6" id="KW-1133">Transmembrane helix</keyword>
<protein>
    <submittedName>
        <fullName evidence="8">MFS general substrate transporter</fullName>
    </submittedName>
</protein>
<feature type="transmembrane region" description="Helical" evidence="6">
    <location>
        <begin position="116"/>
        <end position="133"/>
    </location>
</feature>
<dbReference type="InterPro" id="IPR036259">
    <property type="entry name" value="MFS_trans_sf"/>
</dbReference>
<feature type="transmembrane region" description="Helical" evidence="6">
    <location>
        <begin position="202"/>
        <end position="226"/>
    </location>
</feature>
<accession>A0A024RYY6</accession>
<dbReference type="InterPro" id="IPR011701">
    <property type="entry name" value="MFS"/>
</dbReference>
<feature type="transmembrane region" description="Helical" evidence="6">
    <location>
        <begin position="145"/>
        <end position="163"/>
    </location>
</feature>
<evidence type="ECO:0000313" key="9">
    <source>
        <dbReference type="Proteomes" id="UP000024376"/>
    </source>
</evidence>
<feature type="transmembrane region" description="Helical" evidence="6">
    <location>
        <begin position="353"/>
        <end position="373"/>
    </location>
</feature>
<feature type="transmembrane region" description="Helical" evidence="6">
    <location>
        <begin position="247"/>
        <end position="267"/>
    </location>
</feature>
<proteinExistence type="predicted"/>
<dbReference type="PANTHER" id="PTHR23501">
    <property type="entry name" value="MAJOR FACILITATOR SUPERFAMILY"/>
    <property type="match status" value="1"/>
</dbReference>
<evidence type="ECO:0000256" key="3">
    <source>
        <dbReference type="ARBA" id="ARBA00022989"/>
    </source>
</evidence>
<gene>
    <name evidence="8" type="ORF">M419DRAFT_91687</name>
</gene>
<feature type="transmembrane region" description="Helical" evidence="6">
    <location>
        <begin position="380"/>
        <end position="398"/>
    </location>
</feature>
<feature type="transmembrane region" description="Helical" evidence="6">
    <location>
        <begin position="316"/>
        <end position="341"/>
    </location>
</feature>
<feature type="domain" description="Major facilitator superfamily (MFS) profile" evidence="7">
    <location>
        <begin position="51"/>
        <end position="540"/>
    </location>
</feature>
<dbReference type="PROSITE" id="PS50850">
    <property type="entry name" value="MFS"/>
    <property type="match status" value="1"/>
</dbReference>
<feature type="transmembrane region" description="Helical" evidence="6">
    <location>
        <begin position="513"/>
        <end position="535"/>
    </location>
</feature>
<evidence type="ECO:0000313" key="8">
    <source>
        <dbReference type="EMBL" id="ETR97360.1"/>
    </source>
</evidence>
<keyword evidence="4 6" id="KW-0472">Membrane</keyword>
<dbReference type="OrthoDB" id="6770063at2759"/>
<feature type="transmembrane region" description="Helical" evidence="6">
    <location>
        <begin position="279"/>
        <end position="296"/>
    </location>
</feature>
<sequence length="587" mass="62680">MASDNVFGFAPKGANSTLKLRKLWALRRLVNKGEPTTDLNIPLTPWRKGTITCALALAGFMIGIDQSIIEPALPTIIARFSALHDIGVYTSAYLIPQCVLQPVCNRLYSMCSFSSVYLGSALLFIIGSIICAISESSPCFICGRALSGVGAVGLSVGGFRMLALMPGNQKQNVSMGAFSLILGSSVVIGPIIGGVITQSPLGWHWLFWINLPAISIVILLIIGTAYTGGPDLRGEKYDLTIWEKAKLLDCIGTGLLALTLIPLILGLDYGRSYGWSSTRSAVMFAVFGLSFVLLIVHQRMAKVAIFERRILLNRSVWATTGIFFCALSSVSVITLFLPFLLQVVKELPPRSSGFLSFPLAGTLAVSTFVFSILSTKVSFFNPLAIAGAVIFLVSNVLFITLRPDFSIPQIVGYEILGGFGLGMAWLAEIIFPRAVLDKHQLAMSLGYSRMLQQIGAAVAVQLSAVAFNMRLAKNLGGLPLTPDEKSSLQAGNQIGGDLSTETKDAILVAYCKAIQVGLAPAAAWAGIALLFALALPWSSLQRGVVDPKEANNSDSGSESLTLSVLGPSEEVISSREHYPSAHGRGMV</sequence>
<feature type="transmembrane region" description="Helical" evidence="6">
    <location>
        <begin position="175"/>
        <end position="196"/>
    </location>
</feature>
<evidence type="ECO:0000256" key="1">
    <source>
        <dbReference type="ARBA" id="ARBA00004141"/>
    </source>
</evidence>
<dbReference type="GO" id="GO:0022857">
    <property type="term" value="F:transmembrane transporter activity"/>
    <property type="evidence" value="ECO:0007669"/>
    <property type="project" value="InterPro"/>
</dbReference>
<dbReference type="EMBL" id="KI911172">
    <property type="protein sequence ID" value="ETR97360.1"/>
    <property type="molecule type" value="Genomic_DNA"/>
</dbReference>
<comment type="subcellular location">
    <subcellularLocation>
        <location evidence="1">Membrane</location>
        <topology evidence="1">Multi-pass membrane protein</topology>
    </subcellularLocation>
</comment>
<organism evidence="8 9">
    <name type="scientific">Hypocrea jecorina (strain ATCC 56765 / BCRC 32924 / NRRL 11460 / Rut C-30)</name>
    <name type="common">Trichoderma reesei</name>
    <dbReference type="NCBI Taxonomy" id="1344414"/>
    <lineage>
        <taxon>Eukaryota</taxon>
        <taxon>Fungi</taxon>
        <taxon>Dikarya</taxon>
        <taxon>Ascomycota</taxon>
        <taxon>Pezizomycotina</taxon>
        <taxon>Sordariomycetes</taxon>
        <taxon>Hypocreomycetidae</taxon>
        <taxon>Hypocreales</taxon>
        <taxon>Hypocreaceae</taxon>
        <taxon>Trichoderma</taxon>
    </lineage>
</organism>
<keyword evidence="2 6" id="KW-0812">Transmembrane</keyword>
<evidence type="ECO:0000259" key="7">
    <source>
        <dbReference type="PROSITE" id="PS50850"/>
    </source>
</evidence>
<dbReference type="Gene3D" id="1.20.1250.20">
    <property type="entry name" value="MFS general substrate transporter like domains"/>
    <property type="match status" value="1"/>
</dbReference>
<dbReference type="HOGENOM" id="CLU_000960_22_1_1"/>
<dbReference type="Pfam" id="PF07690">
    <property type="entry name" value="MFS_1"/>
    <property type="match status" value="1"/>
</dbReference>
<dbReference type="GO" id="GO:0005886">
    <property type="term" value="C:plasma membrane"/>
    <property type="evidence" value="ECO:0007669"/>
    <property type="project" value="TreeGrafter"/>
</dbReference>
<dbReference type="Gene3D" id="1.20.1720.10">
    <property type="entry name" value="Multidrug resistance protein D"/>
    <property type="match status" value="1"/>
</dbReference>
<feature type="transmembrane region" description="Helical" evidence="6">
    <location>
        <begin position="410"/>
        <end position="431"/>
    </location>
</feature>
<dbReference type="AlphaFoldDB" id="A0A024RYY6"/>
<evidence type="ECO:0000256" key="4">
    <source>
        <dbReference type="ARBA" id="ARBA00023136"/>
    </source>
</evidence>
<evidence type="ECO:0000256" key="2">
    <source>
        <dbReference type="ARBA" id="ARBA00022692"/>
    </source>
</evidence>
<dbReference type="SUPFAM" id="SSF103473">
    <property type="entry name" value="MFS general substrate transporter"/>
    <property type="match status" value="1"/>
</dbReference>
<dbReference type="PANTHER" id="PTHR23501:SF198">
    <property type="entry name" value="AZOLE RESISTANCE PROTEIN 1-RELATED"/>
    <property type="match status" value="1"/>
</dbReference>
<feature type="transmembrane region" description="Helical" evidence="6">
    <location>
        <begin position="451"/>
        <end position="472"/>
    </location>
</feature>
<name>A0A024RYY6_HYPJR</name>